<evidence type="ECO:0000313" key="1">
    <source>
        <dbReference type="EMBL" id="EGC34765.1"/>
    </source>
</evidence>
<dbReference type="KEGG" id="dpp:DICPUDRAFT_79465"/>
<dbReference type="InParanoid" id="F0ZMN6"/>
<gene>
    <name evidence="1" type="ORF">DICPUDRAFT_79465</name>
</gene>
<organism evidence="1 2">
    <name type="scientific">Dictyostelium purpureum</name>
    <name type="common">Slime mold</name>
    <dbReference type="NCBI Taxonomy" id="5786"/>
    <lineage>
        <taxon>Eukaryota</taxon>
        <taxon>Amoebozoa</taxon>
        <taxon>Evosea</taxon>
        <taxon>Eumycetozoa</taxon>
        <taxon>Dictyostelia</taxon>
        <taxon>Dictyosteliales</taxon>
        <taxon>Dictyosteliaceae</taxon>
        <taxon>Dictyostelium</taxon>
    </lineage>
</organism>
<reference evidence="2" key="1">
    <citation type="journal article" date="2011" name="Genome Biol.">
        <title>Comparative genomics of the social amoebae Dictyostelium discoideum and Dictyostelium purpureum.</title>
        <authorList>
            <consortium name="US DOE Joint Genome Institute (JGI-PGF)"/>
            <person name="Sucgang R."/>
            <person name="Kuo A."/>
            <person name="Tian X."/>
            <person name="Salerno W."/>
            <person name="Parikh A."/>
            <person name="Feasley C.L."/>
            <person name="Dalin E."/>
            <person name="Tu H."/>
            <person name="Huang E."/>
            <person name="Barry K."/>
            <person name="Lindquist E."/>
            <person name="Shapiro H."/>
            <person name="Bruce D."/>
            <person name="Schmutz J."/>
            <person name="Salamov A."/>
            <person name="Fey P."/>
            <person name="Gaudet P."/>
            <person name="Anjard C."/>
            <person name="Babu M.M."/>
            <person name="Basu S."/>
            <person name="Bushmanova Y."/>
            <person name="van der Wel H."/>
            <person name="Katoh-Kurasawa M."/>
            <person name="Dinh C."/>
            <person name="Coutinho P.M."/>
            <person name="Saito T."/>
            <person name="Elias M."/>
            <person name="Schaap P."/>
            <person name="Kay R.R."/>
            <person name="Henrissat B."/>
            <person name="Eichinger L."/>
            <person name="Rivero F."/>
            <person name="Putnam N.H."/>
            <person name="West C.M."/>
            <person name="Loomis W.F."/>
            <person name="Chisholm R.L."/>
            <person name="Shaulsky G."/>
            <person name="Strassmann J.E."/>
            <person name="Queller D.C."/>
            <person name="Kuspa A."/>
            <person name="Grigoriev I.V."/>
        </authorList>
    </citation>
    <scope>NUCLEOTIDE SEQUENCE [LARGE SCALE GENOMIC DNA]</scope>
    <source>
        <strain evidence="2">QSDP1</strain>
    </source>
</reference>
<dbReference type="EMBL" id="GL871083">
    <property type="protein sequence ID" value="EGC34765.1"/>
    <property type="molecule type" value="Genomic_DNA"/>
</dbReference>
<accession>F0ZMN6</accession>
<name>F0ZMN6_DICPU</name>
<dbReference type="RefSeq" id="XP_003288680.1">
    <property type="nucleotide sequence ID" value="XM_003288632.1"/>
</dbReference>
<keyword evidence="2" id="KW-1185">Reference proteome</keyword>
<dbReference type="AlphaFoldDB" id="F0ZMN6"/>
<evidence type="ECO:0000313" key="2">
    <source>
        <dbReference type="Proteomes" id="UP000001064"/>
    </source>
</evidence>
<feature type="non-terminal residue" evidence="1">
    <location>
        <position position="1"/>
    </location>
</feature>
<protein>
    <submittedName>
        <fullName evidence="1">Uncharacterized protein</fullName>
    </submittedName>
</protein>
<dbReference type="VEuPathDB" id="AmoebaDB:DICPUDRAFT_79465"/>
<proteinExistence type="predicted"/>
<dbReference type="Proteomes" id="UP000001064">
    <property type="component" value="Unassembled WGS sequence"/>
</dbReference>
<sequence>TSNFINLLSKQIRGSPEEEREISKFELNDQQPDGHFRIIVCTEVGSSTKNISIEVSNGNKYGMNCGKYYGYNNHPKVKWNCITIDMRDPVTGGYENTWIKIYYSKCKMFGNMSLIKTKLVDSTKIASLNRKSFVFYWASDKSEYFLDAYNRPTPNQLMENFVS</sequence>
<dbReference type="GeneID" id="10499164"/>